<dbReference type="InParanoid" id="A0A804HTI4"/>
<dbReference type="Gramene" id="Ma01_t13050.1">
    <property type="protein sequence ID" value="Ma01_p13050.1"/>
    <property type="gene ID" value="Ma01_g13050"/>
</dbReference>
<gene>
    <name evidence="3" type="ORF">GSMUA_296810.1</name>
</gene>
<reference evidence="4" key="2">
    <citation type="submission" date="2021-05" db="UniProtKB">
        <authorList>
            <consortium name="EnsemblPlants"/>
        </authorList>
    </citation>
    <scope>IDENTIFICATION</scope>
    <source>
        <strain evidence="4">subsp. malaccensis</strain>
    </source>
</reference>
<dbReference type="EnsemblPlants" id="Ma01_t13050.1">
    <property type="protein sequence ID" value="Ma01_p13050.1"/>
    <property type="gene ID" value="Ma01_g13050"/>
</dbReference>
<protein>
    <submittedName>
        <fullName evidence="3">(wild Malaysian banana) hypothetical protein</fullName>
    </submittedName>
</protein>
<dbReference type="AlphaFoldDB" id="A0A804HTI4"/>
<evidence type="ECO:0000256" key="1">
    <source>
        <dbReference type="SAM" id="MobiDB-lite"/>
    </source>
</evidence>
<evidence type="ECO:0000256" key="2">
    <source>
        <dbReference type="SAM" id="SignalP"/>
    </source>
</evidence>
<reference evidence="3" key="1">
    <citation type="submission" date="2021-03" db="EMBL/GenBank/DDBJ databases">
        <authorList>
            <consortium name="Genoscope - CEA"/>
            <person name="William W."/>
        </authorList>
    </citation>
    <scope>NUCLEOTIDE SEQUENCE</scope>
    <source>
        <strain evidence="3">Doubled-haploid Pahang</strain>
    </source>
</reference>
<sequence>MIFLFFILIYTYGHSLTGAFSVNNTRCHSLYRSQSPKRPPRRRRRGLCRFSYILRPALLVTGRRRHGSHAQPRVIPSSDLYLVPFSRSPPIFGGDGIVNHVLGCRKRSPRVCLRSLLKTWRRASASQECDREQDPQDSQGSWVCTGYAGGFVPPDLEGSVHQEALGEEQEGQRRQVQTDPSREQDPLPGPSLQEDKEALCNLEIRLRHCKHSRGLGFDHSMKFHYGILGEDKLSGALKLCFDEL</sequence>
<evidence type="ECO:0000313" key="5">
    <source>
        <dbReference type="Proteomes" id="UP000012960"/>
    </source>
</evidence>
<keyword evidence="5" id="KW-1185">Reference proteome</keyword>
<dbReference type="Proteomes" id="UP000012960">
    <property type="component" value="Unplaced"/>
</dbReference>
<feature type="chain" id="PRO_5036407663" evidence="2">
    <location>
        <begin position="20"/>
        <end position="244"/>
    </location>
</feature>
<feature type="region of interest" description="Disordered" evidence="1">
    <location>
        <begin position="164"/>
        <end position="193"/>
    </location>
</feature>
<evidence type="ECO:0000313" key="3">
    <source>
        <dbReference type="EMBL" id="CAG1859386.1"/>
    </source>
</evidence>
<accession>A0A804HTI4</accession>
<organism evidence="4 5">
    <name type="scientific">Musa acuminata subsp. malaccensis</name>
    <name type="common">Wild banana</name>
    <name type="synonym">Musa malaccensis</name>
    <dbReference type="NCBI Taxonomy" id="214687"/>
    <lineage>
        <taxon>Eukaryota</taxon>
        <taxon>Viridiplantae</taxon>
        <taxon>Streptophyta</taxon>
        <taxon>Embryophyta</taxon>
        <taxon>Tracheophyta</taxon>
        <taxon>Spermatophyta</taxon>
        <taxon>Magnoliopsida</taxon>
        <taxon>Liliopsida</taxon>
        <taxon>Zingiberales</taxon>
        <taxon>Musaceae</taxon>
        <taxon>Musa</taxon>
    </lineage>
</organism>
<proteinExistence type="predicted"/>
<name>A0A804HTI4_MUSAM</name>
<dbReference type="EMBL" id="HG996466">
    <property type="protein sequence ID" value="CAG1859386.1"/>
    <property type="molecule type" value="Genomic_DNA"/>
</dbReference>
<feature type="signal peptide" evidence="2">
    <location>
        <begin position="1"/>
        <end position="19"/>
    </location>
</feature>
<evidence type="ECO:0000313" key="4">
    <source>
        <dbReference type="EnsemblPlants" id="Ma01_p13050.1"/>
    </source>
</evidence>
<keyword evidence="2" id="KW-0732">Signal</keyword>